<dbReference type="AlphaFoldDB" id="A0A2X3GST2"/>
<protein>
    <submittedName>
        <fullName evidence="6">Putative ABC transport system oligopeptide translocator</fullName>
        <ecNumber evidence="6">3.6.3.-</ecNumber>
    </submittedName>
</protein>
<evidence type="ECO:0000313" key="6">
    <source>
        <dbReference type="EMBL" id="SQC38250.1"/>
    </source>
</evidence>
<accession>A0A2X3GST2</accession>
<dbReference type="InterPro" id="IPR027417">
    <property type="entry name" value="P-loop_NTPase"/>
</dbReference>
<dbReference type="InterPro" id="IPR050319">
    <property type="entry name" value="ABC_transp_ATP-bind"/>
</dbReference>
<feature type="compositionally biased region" description="Basic and acidic residues" evidence="4">
    <location>
        <begin position="156"/>
        <end position="176"/>
    </location>
</feature>
<dbReference type="GO" id="GO:0005886">
    <property type="term" value="C:plasma membrane"/>
    <property type="evidence" value="ECO:0007669"/>
    <property type="project" value="UniProtKB-SubCell"/>
</dbReference>
<dbReference type="InterPro" id="IPR003439">
    <property type="entry name" value="ABC_transporter-like_ATP-bd"/>
</dbReference>
<evidence type="ECO:0000313" key="7">
    <source>
        <dbReference type="Proteomes" id="UP000251088"/>
    </source>
</evidence>
<evidence type="ECO:0000256" key="4">
    <source>
        <dbReference type="SAM" id="MobiDB-lite"/>
    </source>
</evidence>
<keyword evidence="6" id="KW-0378">Hydrolase</keyword>
<organism evidence="6 7">
    <name type="scientific">Klebsiella pneumoniae</name>
    <dbReference type="NCBI Taxonomy" id="573"/>
    <lineage>
        <taxon>Bacteria</taxon>
        <taxon>Pseudomonadati</taxon>
        <taxon>Pseudomonadota</taxon>
        <taxon>Gammaproteobacteria</taxon>
        <taxon>Enterobacterales</taxon>
        <taxon>Enterobacteriaceae</taxon>
        <taxon>Klebsiella/Raoultella group</taxon>
        <taxon>Klebsiella</taxon>
        <taxon>Klebsiella pneumoniae complex</taxon>
    </lineage>
</organism>
<sequence length="320" mass="35743">MLTLSARGWRALRGNDIAMVLQDPRYALNPVQSIQTQLEEALTLHQRLSRRARAEAVKDAIAAVGLDLPVLSRYPGELSGGMGQRVMIALALLNNPKVLIADEPTSALDARLRNQILELLVEQSAQRQMAMLLISHESTAGSRALRSRAGDVPGETGRRDAGAGAAERDAPLHPHPVDLPAKCPHLRPDAADPRQNPGLYGDSPWRSLIFRIYRLHSARRRRSPRQFPCRRRGNLQPDRRLGLRQSTILRVLAGLQREWRGSVDLLGQAITPGARFQGDLRRNVQMVFQDPYASLHPNHTLWRTLAEPLQIHGIRDVARE</sequence>
<keyword evidence="1" id="KW-0813">Transport</keyword>
<dbReference type="SUPFAM" id="SSF52540">
    <property type="entry name" value="P-loop containing nucleoside triphosphate hydrolases"/>
    <property type="match status" value="2"/>
</dbReference>
<dbReference type="EC" id="3.6.3.-" evidence="6"/>
<dbReference type="Proteomes" id="UP000251088">
    <property type="component" value="Unassembled WGS sequence"/>
</dbReference>
<dbReference type="GO" id="GO:0005524">
    <property type="term" value="F:ATP binding"/>
    <property type="evidence" value="ECO:0007669"/>
    <property type="project" value="UniProtKB-KW"/>
</dbReference>
<dbReference type="EMBL" id="UAWN01000013">
    <property type="protein sequence ID" value="SQC38250.1"/>
    <property type="molecule type" value="Genomic_DNA"/>
</dbReference>
<evidence type="ECO:0000259" key="5">
    <source>
        <dbReference type="Pfam" id="PF00005"/>
    </source>
</evidence>
<dbReference type="PANTHER" id="PTHR43776">
    <property type="entry name" value="TRANSPORT ATP-BINDING PROTEIN"/>
    <property type="match status" value="1"/>
</dbReference>
<reference evidence="6 7" key="1">
    <citation type="submission" date="2018-06" db="EMBL/GenBank/DDBJ databases">
        <authorList>
            <consortium name="Pathogen Informatics"/>
            <person name="Doyle S."/>
        </authorList>
    </citation>
    <scope>NUCLEOTIDE SEQUENCE [LARGE SCALE GENOMIC DNA]</scope>
    <source>
        <strain evidence="6 7">NCTC9128</strain>
    </source>
</reference>
<proteinExistence type="predicted"/>
<feature type="domain" description="ABC transporter" evidence="5">
    <location>
        <begin position="13"/>
        <end position="106"/>
    </location>
</feature>
<evidence type="ECO:0000256" key="1">
    <source>
        <dbReference type="ARBA" id="ARBA00022448"/>
    </source>
</evidence>
<evidence type="ECO:0000256" key="2">
    <source>
        <dbReference type="ARBA" id="ARBA00022741"/>
    </source>
</evidence>
<name>A0A2X3GST2_KLEPN</name>
<feature type="region of interest" description="Disordered" evidence="4">
    <location>
        <begin position="143"/>
        <end position="198"/>
    </location>
</feature>
<keyword evidence="3" id="KW-0067">ATP-binding</keyword>
<evidence type="ECO:0000256" key="3">
    <source>
        <dbReference type="ARBA" id="ARBA00022840"/>
    </source>
</evidence>
<gene>
    <name evidence="6" type="primary">yddP_1</name>
    <name evidence="6" type="ORF">NCTC9128_04371</name>
</gene>
<dbReference type="Gene3D" id="3.40.50.300">
    <property type="entry name" value="P-loop containing nucleotide triphosphate hydrolases"/>
    <property type="match status" value="2"/>
</dbReference>
<dbReference type="GO" id="GO:0016887">
    <property type="term" value="F:ATP hydrolysis activity"/>
    <property type="evidence" value="ECO:0007669"/>
    <property type="project" value="InterPro"/>
</dbReference>
<keyword evidence="2" id="KW-0547">Nucleotide-binding</keyword>
<dbReference type="Pfam" id="PF00005">
    <property type="entry name" value="ABC_tran"/>
    <property type="match status" value="1"/>
</dbReference>